<evidence type="ECO:0000256" key="6">
    <source>
        <dbReference type="ARBA" id="ARBA00022737"/>
    </source>
</evidence>
<keyword evidence="6" id="KW-0677">Repeat</keyword>
<keyword evidence="10" id="KW-0472">Membrane</keyword>
<dbReference type="PANTHER" id="PTHR43790:SF3">
    <property type="entry name" value="D-ALLOSE IMPORT ATP-BINDING PROTEIN ALSA-RELATED"/>
    <property type="match status" value="1"/>
</dbReference>
<dbReference type="PATRIC" id="fig|1398.22.peg.3117"/>
<evidence type="ECO:0000256" key="8">
    <source>
        <dbReference type="ARBA" id="ARBA00022840"/>
    </source>
</evidence>
<keyword evidence="9" id="KW-1278">Translocase</keyword>
<organism evidence="12 13">
    <name type="scientific">Heyndrickxia coagulans</name>
    <name type="common">Weizmannia coagulans</name>
    <dbReference type="NCBI Taxonomy" id="1398"/>
    <lineage>
        <taxon>Bacteria</taxon>
        <taxon>Bacillati</taxon>
        <taxon>Bacillota</taxon>
        <taxon>Bacilli</taxon>
        <taxon>Bacillales</taxon>
        <taxon>Bacillaceae</taxon>
        <taxon>Heyndrickxia</taxon>
    </lineage>
</organism>
<feature type="domain" description="ABC transporter" evidence="11">
    <location>
        <begin position="259"/>
        <end position="502"/>
    </location>
</feature>
<evidence type="ECO:0000256" key="1">
    <source>
        <dbReference type="ARBA" id="ARBA00004202"/>
    </source>
</evidence>
<accession>A0A133KF60</accession>
<dbReference type="GO" id="GO:0005886">
    <property type="term" value="C:plasma membrane"/>
    <property type="evidence" value="ECO:0007669"/>
    <property type="project" value="UniProtKB-SubCell"/>
</dbReference>
<dbReference type="FunFam" id="3.40.50.300:FF:000126">
    <property type="entry name" value="Galactose/methyl galactoside import ATP-binding protein MglA"/>
    <property type="match status" value="1"/>
</dbReference>
<dbReference type="GO" id="GO:0015749">
    <property type="term" value="P:monosaccharide transmembrane transport"/>
    <property type="evidence" value="ECO:0007669"/>
    <property type="project" value="UniProtKB-ARBA"/>
</dbReference>
<dbReference type="AlphaFoldDB" id="A0A133KF60"/>
<evidence type="ECO:0000256" key="10">
    <source>
        <dbReference type="ARBA" id="ARBA00023136"/>
    </source>
</evidence>
<comment type="subcellular location">
    <subcellularLocation>
        <location evidence="2">Cell inner membrane</location>
    </subcellularLocation>
    <subcellularLocation>
        <location evidence="1">Cell membrane</location>
        <topology evidence="1">Peripheral membrane protein</topology>
    </subcellularLocation>
</comment>
<dbReference type="PROSITE" id="PS00211">
    <property type="entry name" value="ABC_TRANSPORTER_1"/>
    <property type="match status" value="2"/>
</dbReference>
<dbReference type="Pfam" id="PF00005">
    <property type="entry name" value="ABC_tran"/>
    <property type="match status" value="2"/>
</dbReference>
<comment type="caution">
    <text evidence="12">The sequence shown here is derived from an EMBL/GenBank/DDBJ whole genome shotgun (WGS) entry which is preliminary data.</text>
</comment>
<evidence type="ECO:0000259" key="11">
    <source>
        <dbReference type="PROSITE" id="PS50893"/>
    </source>
</evidence>
<evidence type="ECO:0000256" key="5">
    <source>
        <dbReference type="ARBA" id="ARBA00022597"/>
    </source>
</evidence>
<dbReference type="InterPro" id="IPR003593">
    <property type="entry name" value="AAA+_ATPase"/>
</dbReference>
<keyword evidence="5" id="KW-0762">Sugar transport</keyword>
<dbReference type="FunFam" id="3.40.50.300:FF:000127">
    <property type="entry name" value="Ribose import ATP-binding protein RbsA"/>
    <property type="match status" value="1"/>
</dbReference>
<keyword evidence="7" id="KW-0547">Nucleotide-binding</keyword>
<evidence type="ECO:0000256" key="7">
    <source>
        <dbReference type="ARBA" id="ARBA00022741"/>
    </source>
</evidence>
<dbReference type="SMART" id="SM00382">
    <property type="entry name" value="AAA"/>
    <property type="match status" value="2"/>
</dbReference>
<evidence type="ECO:0000313" key="13">
    <source>
        <dbReference type="Proteomes" id="UP000070376"/>
    </source>
</evidence>
<gene>
    <name evidence="12" type="ORF">HMPREF3213_03113</name>
</gene>
<proteinExistence type="predicted"/>
<evidence type="ECO:0000256" key="9">
    <source>
        <dbReference type="ARBA" id="ARBA00022967"/>
    </source>
</evidence>
<dbReference type="PROSITE" id="PS50893">
    <property type="entry name" value="ABC_TRANSPORTER_2"/>
    <property type="match status" value="2"/>
</dbReference>
<evidence type="ECO:0000256" key="2">
    <source>
        <dbReference type="ARBA" id="ARBA00004533"/>
    </source>
</evidence>
<dbReference type="Proteomes" id="UP000070376">
    <property type="component" value="Unassembled WGS sequence"/>
</dbReference>
<evidence type="ECO:0000256" key="3">
    <source>
        <dbReference type="ARBA" id="ARBA00022448"/>
    </source>
</evidence>
<dbReference type="SUPFAM" id="SSF52540">
    <property type="entry name" value="P-loop containing nucleoside triphosphate hydrolases"/>
    <property type="match status" value="2"/>
</dbReference>
<dbReference type="PANTHER" id="PTHR43790">
    <property type="entry name" value="CARBOHYDRATE TRANSPORT ATP-BINDING PROTEIN MG119-RELATED"/>
    <property type="match status" value="1"/>
</dbReference>
<dbReference type="GO" id="GO:0016887">
    <property type="term" value="F:ATP hydrolysis activity"/>
    <property type="evidence" value="ECO:0007669"/>
    <property type="project" value="InterPro"/>
</dbReference>
<dbReference type="InterPro" id="IPR050107">
    <property type="entry name" value="ABC_carbohydrate_import_ATPase"/>
</dbReference>
<evidence type="ECO:0000313" key="12">
    <source>
        <dbReference type="EMBL" id="KWZ78074.1"/>
    </source>
</evidence>
<name>A0A133KF60_HEYCO</name>
<dbReference type="InterPro" id="IPR017871">
    <property type="entry name" value="ABC_transporter-like_CS"/>
</dbReference>
<protein>
    <submittedName>
        <fullName evidence="12">Putative ribose transport ATP-binding protein rbsa</fullName>
    </submittedName>
</protein>
<dbReference type="Gene3D" id="3.40.50.300">
    <property type="entry name" value="P-loop containing nucleotide triphosphate hydrolases"/>
    <property type="match status" value="2"/>
</dbReference>
<sequence length="508" mass="56387">MPEIKGGNPMQIEMHDIYKSFGANKVLEGVNFSLLPGEVHALMGENGAGKSTLMNILTGLHQKDKGKIIMNGKETFFQNPKEAEQAGIAFIHQELNIWPEMTVLENLYIGREITRPFGVLKTKEMKALAKGVFDRLNISLPFDRLAGACSVGEQQMIEIAKALLTDAEVMIMDEPTAALTDREIQSLFSVIESLKKNHVSIVYISHRMDEIFQISDRITVMRDGKTVDTKRTKDTGYQEVVRKMVGRDLEEQFPQRTARQGNTILEVRHFSSRQKFKDIHFSVRSGEILGVAGLMGAGRTEIMRALFGIDPYDAGEIFIEGKKVRIKNPSDAVQKGIAFITENRKDEGLILDFTIRDNIALSNLESFAPNGVIKAADEKSFVDMMIQRLKIKTASSETVAGDLSGGNQQKVVLAKWVGTAPKVLILDEPTRGIDVGAKREIYYLMNELTERGMAIIMISSELPEILGMSDRVLVIHEGEIAGELDKAEATQENIMFLATGGKKHGTSN</sequence>
<dbReference type="GO" id="GO:0005524">
    <property type="term" value="F:ATP binding"/>
    <property type="evidence" value="ECO:0007669"/>
    <property type="project" value="UniProtKB-KW"/>
</dbReference>
<dbReference type="CDD" id="cd03216">
    <property type="entry name" value="ABC_Carb_Monos_I"/>
    <property type="match status" value="1"/>
</dbReference>
<dbReference type="InterPro" id="IPR003439">
    <property type="entry name" value="ABC_transporter-like_ATP-bd"/>
</dbReference>
<dbReference type="InterPro" id="IPR027417">
    <property type="entry name" value="P-loop_NTPase"/>
</dbReference>
<feature type="domain" description="ABC transporter" evidence="11">
    <location>
        <begin position="12"/>
        <end position="248"/>
    </location>
</feature>
<dbReference type="EMBL" id="LRPN01000151">
    <property type="protein sequence ID" value="KWZ78074.1"/>
    <property type="molecule type" value="Genomic_DNA"/>
</dbReference>
<keyword evidence="8 12" id="KW-0067">ATP-binding</keyword>
<keyword evidence="3" id="KW-0813">Transport</keyword>
<keyword evidence="4" id="KW-1003">Cell membrane</keyword>
<evidence type="ECO:0000256" key="4">
    <source>
        <dbReference type="ARBA" id="ARBA00022475"/>
    </source>
</evidence>
<reference evidence="13" key="1">
    <citation type="submission" date="2016-01" db="EMBL/GenBank/DDBJ databases">
        <authorList>
            <person name="Mitreva M."/>
            <person name="Pepin K.H."/>
            <person name="Mihindukulasuriya K.A."/>
            <person name="Fulton R."/>
            <person name="Fronick C."/>
            <person name="O'Laughlin M."/>
            <person name="Miner T."/>
            <person name="Herter B."/>
            <person name="Rosa B.A."/>
            <person name="Cordes M."/>
            <person name="Tomlinson C."/>
            <person name="Wollam A."/>
            <person name="Palsikar V.B."/>
            <person name="Mardis E.R."/>
            <person name="Wilson R.K."/>
        </authorList>
    </citation>
    <scope>NUCLEOTIDE SEQUENCE [LARGE SCALE GENOMIC DNA]</scope>
    <source>
        <strain evidence="13">GED7749B</strain>
    </source>
</reference>
<dbReference type="CDD" id="cd03215">
    <property type="entry name" value="ABC_Carb_Monos_II"/>
    <property type="match status" value="1"/>
</dbReference>